<proteinExistence type="predicted"/>
<sequence>MYLPVPPQPDCVSAWREAVALVDGRPGHHDFNVVIDVADPLARASLADPVVAAVDDFFGKRGAKRIETVANTIFPAALYHRHGSPLFFDRFRDNVLPKVRNKGDRWSGYYFERMMQLPQLKGEPINQLTDIIRRLKDSSISALNKFELSVFDPARDVDDSPYGGQCLSFASFKPIGDGSNRRLALTAMYRNHYYIEKLLGNLIGLGRLMAFVAAEAGIAPGPLTILSTHATIDTDKWNRTDIKALLAACGQANAQVTAAA</sequence>
<dbReference type="SUPFAM" id="SSF55831">
    <property type="entry name" value="Thymidylate synthase/dCMP hydroxymethylase"/>
    <property type="match status" value="1"/>
</dbReference>
<evidence type="ECO:0000313" key="2">
    <source>
        <dbReference type="Proteomes" id="UP000001989"/>
    </source>
</evidence>
<dbReference type="KEGG" id="swi:Swit_4064"/>
<gene>
    <name evidence="1" type="ordered locus">Swit_4064</name>
</gene>
<keyword evidence="2" id="KW-1185">Reference proteome</keyword>
<reference evidence="1 2" key="1">
    <citation type="journal article" date="2010" name="J. Bacteriol.">
        <title>Genome sequence of the dioxin-mineralizing bacterium Sphingomonas wittichii RW1.</title>
        <authorList>
            <person name="Miller T.R."/>
            <person name="Delcher A.L."/>
            <person name="Salzberg S.L."/>
            <person name="Saunders E."/>
            <person name="Detter J.C."/>
            <person name="Halden R.U."/>
        </authorList>
    </citation>
    <scope>NUCLEOTIDE SEQUENCE [LARGE SCALE GENOMIC DNA]</scope>
    <source>
        <strain evidence="2">DSM 6014 / CCUG 31198 / JCM 15750 / NBRC 105917 / EY 4224 / RW1</strain>
    </source>
</reference>
<dbReference type="EMBL" id="CP000699">
    <property type="protein sequence ID" value="ABQ70407.1"/>
    <property type="molecule type" value="Genomic_DNA"/>
</dbReference>
<name>A0A9J9HF53_RHIWR</name>
<dbReference type="InterPro" id="IPR036926">
    <property type="entry name" value="Thymidate_synth/dCMP_Mease_sf"/>
</dbReference>
<evidence type="ECO:0000313" key="1">
    <source>
        <dbReference type="EMBL" id="ABQ70407.1"/>
    </source>
</evidence>
<dbReference type="OrthoDB" id="2111297at2"/>
<accession>A0A9J9HF53</accession>
<protein>
    <recommendedName>
        <fullName evidence="3">Thymidylate synthase</fullName>
    </recommendedName>
</protein>
<organism evidence="1 2">
    <name type="scientific">Rhizorhabdus wittichii (strain DSM 6014 / CCUG 31198 / JCM 15750 / NBRC 105917 / EY 4224 / RW1)</name>
    <name type="common">Sphingomonas wittichii</name>
    <dbReference type="NCBI Taxonomy" id="392499"/>
    <lineage>
        <taxon>Bacteria</taxon>
        <taxon>Pseudomonadati</taxon>
        <taxon>Pseudomonadota</taxon>
        <taxon>Alphaproteobacteria</taxon>
        <taxon>Sphingomonadales</taxon>
        <taxon>Sphingomonadaceae</taxon>
        <taxon>Rhizorhabdus</taxon>
    </lineage>
</organism>
<dbReference type="Gene3D" id="3.30.572.10">
    <property type="entry name" value="Thymidylate synthase/dCMP hydroxymethylase domain"/>
    <property type="match status" value="1"/>
</dbReference>
<dbReference type="AlphaFoldDB" id="A0A9J9HF53"/>
<evidence type="ECO:0008006" key="3">
    <source>
        <dbReference type="Google" id="ProtNLM"/>
    </source>
</evidence>
<dbReference type="Proteomes" id="UP000001989">
    <property type="component" value="Chromosome"/>
</dbReference>